<dbReference type="EMBL" id="AUZY01000916">
    <property type="protein sequence ID" value="EQD76994.1"/>
    <property type="molecule type" value="Genomic_DNA"/>
</dbReference>
<name>T1D6B9_9ZZZZ</name>
<gene>
    <name evidence="1" type="ORF">B1B_01314</name>
</gene>
<evidence type="ECO:0000313" key="1">
    <source>
        <dbReference type="EMBL" id="EQD76994.1"/>
    </source>
</evidence>
<reference evidence="1" key="1">
    <citation type="submission" date="2013-08" db="EMBL/GenBank/DDBJ databases">
        <authorList>
            <person name="Mendez C."/>
            <person name="Richter M."/>
            <person name="Ferrer M."/>
            <person name="Sanchez J."/>
        </authorList>
    </citation>
    <scope>NUCLEOTIDE SEQUENCE</scope>
</reference>
<dbReference type="AlphaFoldDB" id="T1D6B9"/>
<organism evidence="1">
    <name type="scientific">mine drainage metagenome</name>
    <dbReference type="NCBI Taxonomy" id="410659"/>
    <lineage>
        <taxon>unclassified sequences</taxon>
        <taxon>metagenomes</taxon>
        <taxon>ecological metagenomes</taxon>
    </lineage>
</organism>
<sequence>MAIMVGAAAATVIIVYSNPVSTTAVSPELYLQDGPNYASANTLGLFTATQTGSPANVLTGTTITVNTVTGSVNVYLLNVLDIYNASALTTHVYVYINGTLPTGVSMYYSSTAITFNGNAVTGTLWVTGTQIPLKGGAAADLYLAFVLTGAATGTGTLGFQYLVT</sequence>
<comment type="caution">
    <text evidence="1">The sequence shown here is derived from an EMBL/GenBank/DDBJ whole genome shotgun (WGS) entry which is preliminary data.</text>
</comment>
<reference evidence="1" key="2">
    <citation type="journal article" date="2014" name="ISME J.">
        <title>Microbial stratification in low pH oxic and suboxic macroscopic growths along an acid mine drainage.</title>
        <authorList>
            <person name="Mendez-Garcia C."/>
            <person name="Mesa V."/>
            <person name="Sprenger R.R."/>
            <person name="Richter M."/>
            <person name="Diez M.S."/>
            <person name="Solano J."/>
            <person name="Bargiela R."/>
            <person name="Golyshina O.V."/>
            <person name="Manteca A."/>
            <person name="Ramos J.L."/>
            <person name="Gallego J.R."/>
            <person name="Llorente I."/>
            <person name="Martins Dos Santos V.A."/>
            <person name="Jensen O.N."/>
            <person name="Pelaez A.I."/>
            <person name="Sanchez J."/>
            <person name="Ferrer M."/>
        </authorList>
    </citation>
    <scope>NUCLEOTIDE SEQUENCE</scope>
</reference>
<protein>
    <submittedName>
        <fullName evidence="1">Uncharacterized protein</fullName>
    </submittedName>
</protein>
<proteinExistence type="predicted"/>
<accession>T1D6B9</accession>